<feature type="transmembrane region" description="Helical" evidence="6">
    <location>
        <begin position="79"/>
        <end position="98"/>
    </location>
</feature>
<keyword evidence="8" id="KW-1185">Reference proteome</keyword>
<keyword evidence="4 6" id="KW-1133">Transmembrane helix</keyword>
<feature type="transmembrane region" description="Helical" evidence="6">
    <location>
        <begin position="46"/>
        <end position="67"/>
    </location>
</feature>
<feature type="transmembrane region" description="Helical" evidence="6">
    <location>
        <begin position="104"/>
        <end position="129"/>
    </location>
</feature>
<evidence type="ECO:0000256" key="5">
    <source>
        <dbReference type="ARBA" id="ARBA00023136"/>
    </source>
</evidence>
<feature type="transmembrane region" description="Helical" evidence="6">
    <location>
        <begin position="193"/>
        <end position="213"/>
    </location>
</feature>
<feature type="transmembrane region" description="Helical" evidence="6">
    <location>
        <begin position="12"/>
        <end position="34"/>
    </location>
</feature>
<dbReference type="SUPFAM" id="SSF103473">
    <property type="entry name" value="MFS general substrate transporter"/>
    <property type="match status" value="1"/>
</dbReference>
<protein>
    <submittedName>
        <fullName evidence="7">MFS transporter</fullName>
    </submittedName>
</protein>
<feature type="transmembrane region" description="Helical" evidence="6">
    <location>
        <begin position="141"/>
        <end position="164"/>
    </location>
</feature>
<evidence type="ECO:0000313" key="7">
    <source>
        <dbReference type="EMBL" id="WRY32526.1"/>
    </source>
</evidence>
<dbReference type="PANTHER" id="PTHR23519">
    <property type="entry name" value="AUTOPHAGY-RELATED PROTEIN 22"/>
    <property type="match status" value="1"/>
</dbReference>
<proteinExistence type="predicted"/>
<feature type="transmembrane region" description="Helical" evidence="6">
    <location>
        <begin position="281"/>
        <end position="302"/>
    </location>
</feature>
<evidence type="ECO:0000256" key="3">
    <source>
        <dbReference type="ARBA" id="ARBA00022692"/>
    </source>
</evidence>
<feature type="transmembrane region" description="Helical" evidence="6">
    <location>
        <begin position="418"/>
        <end position="437"/>
    </location>
</feature>
<evidence type="ECO:0000256" key="1">
    <source>
        <dbReference type="ARBA" id="ARBA00004127"/>
    </source>
</evidence>
<feature type="transmembrane region" description="Helical" evidence="6">
    <location>
        <begin position="346"/>
        <end position="367"/>
    </location>
</feature>
<evidence type="ECO:0000256" key="2">
    <source>
        <dbReference type="ARBA" id="ARBA00022448"/>
    </source>
</evidence>
<keyword evidence="3 6" id="KW-0812">Transmembrane</keyword>
<dbReference type="PANTHER" id="PTHR23519:SF1">
    <property type="entry name" value="AUTOPHAGY-RELATED PROTEIN 22"/>
    <property type="match status" value="1"/>
</dbReference>
<dbReference type="Pfam" id="PF11700">
    <property type="entry name" value="ATG22"/>
    <property type="match status" value="1"/>
</dbReference>
<dbReference type="InterPro" id="IPR050495">
    <property type="entry name" value="ATG22/LtaA_families"/>
</dbReference>
<evidence type="ECO:0000313" key="8">
    <source>
        <dbReference type="Proteomes" id="UP001623290"/>
    </source>
</evidence>
<sequence>MQRDRKALWGWFFFDWASQPYNTLLLTFTFGPYMKTLLGDGSVAQAVWGYGIGATGVVIALASPFLGAVADRSGAKRRFLWLFSAMYVLGASGLWWAIPQDYSLLFILTSFAIGLIGMEFATTFTNAYLPELGPRSTLGRISGAGWAFGYVGGLILLILMLTLFQASPETGHTLIGRAPIFGLDVGSREDTRIVGPLTALWYAVFMIPFFLWVKDRPKPDALTIRAAVAQGWPNLRMTLGSLPKRPSLMAWLAASMLYRDALNGVYVFGGLYAAGVLGWSITQIGIFGILSIIAGAIFAWLGGRADDGFGSKPVIIACLLILIAAVLGIISITPDHVFGLPVTAESAAPDIAFFVLGCVIGGAGGALQSASRVMMVHQSPPERMTEYFGIYALSGKATAFIAPLSIGIVTSVTGQQSLGITPVLALFVAGLVLLSWVRPTATASAPSRS</sequence>
<accession>A0ABZ1DUW4</accession>
<dbReference type="InterPro" id="IPR024671">
    <property type="entry name" value="Atg22-like"/>
</dbReference>
<dbReference type="Gene3D" id="1.20.1250.20">
    <property type="entry name" value="MFS general substrate transporter like domains"/>
    <property type="match status" value="2"/>
</dbReference>
<evidence type="ECO:0000256" key="4">
    <source>
        <dbReference type="ARBA" id="ARBA00022989"/>
    </source>
</evidence>
<dbReference type="Proteomes" id="UP001623290">
    <property type="component" value="Chromosome"/>
</dbReference>
<feature type="transmembrane region" description="Helical" evidence="6">
    <location>
        <begin position="388"/>
        <end position="412"/>
    </location>
</feature>
<dbReference type="EMBL" id="CP135443">
    <property type="protein sequence ID" value="WRY32526.1"/>
    <property type="molecule type" value="Genomic_DNA"/>
</dbReference>
<dbReference type="RefSeq" id="WP_406720187.1">
    <property type="nucleotide sequence ID" value="NZ_CP135443.1"/>
</dbReference>
<comment type="subcellular location">
    <subcellularLocation>
        <location evidence="1">Endomembrane system</location>
        <topology evidence="1">Multi-pass membrane protein</topology>
    </subcellularLocation>
</comment>
<gene>
    <name evidence="7" type="ORF">RPE78_07310</name>
</gene>
<feature type="transmembrane region" description="Helical" evidence="6">
    <location>
        <begin position="314"/>
        <end position="334"/>
    </location>
</feature>
<keyword evidence="2" id="KW-0813">Transport</keyword>
<organism evidence="7 8">
    <name type="scientific">Thioclava litoralis</name>
    <dbReference type="NCBI Taxonomy" id="3076557"/>
    <lineage>
        <taxon>Bacteria</taxon>
        <taxon>Pseudomonadati</taxon>
        <taxon>Pseudomonadota</taxon>
        <taxon>Alphaproteobacteria</taxon>
        <taxon>Rhodobacterales</taxon>
        <taxon>Paracoccaceae</taxon>
        <taxon>Thioclava</taxon>
    </lineage>
</organism>
<name>A0ABZ1DUW4_9RHOB</name>
<reference evidence="7 8" key="1">
    <citation type="submission" date="2023-09" db="EMBL/GenBank/DDBJ databases">
        <title>Thioclava shenzhenensis sp. nov., a multidrug resistant bacteria-antagonizing species isolated from coastal seawater.</title>
        <authorList>
            <person name="Long M."/>
        </authorList>
    </citation>
    <scope>NUCLEOTIDE SEQUENCE [LARGE SCALE GENOMIC DNA]</scope>
    <source>
        <strain evidence="7 8">FTW29</strain>
    </source>
</reference>
<keyword evidence="5 6" id="KW-0472">Membrane</keyword>
<evidence type="ECO:0000256" key="6">
    <source>
        <dbReference type="SAM" id="Phobius"/>
    </source>
</evidence>
<dbReference type="InterPro" id="IPR036259">
    <property type="entry name" value="MFS_trans_sf"/>
</dbReference>